<reference evidence="2 3" key="1">
    <citation type="submission" date="2021-04" db="EMBL/GenBank/DDBJ databases">
        <authorList>
            <person name="Bliznina A."/>
        </authorList>
    </citation>
    <scope>NUCLEOTIDE SEQUENCE [LARGE SCALE GENOMIC DNA]</scope>
</reference>
<feature type="region of interest" description="Disordered" evidence="1">
    <location>
        <begin position="217"/>
        <end position="257"/>
    </location>
</feature>
<organism evidence="2 3">
    <name type="scientific">Oikopleura dioica</name>
    <name type="common">Tunicate</name>
    <dbReference type="NCBI Taxonomy" id="34765"/>
    <lineage>
        <taxon>Eukaryota</taxon>
        <taxon>Metazoa</taxon>
        <taxon>Chordata</taxon>
        <taxon>Tunicata</taxon>
        <taxon>Appendicularia</taxon>
        <taxon>Copelata</taxon>
        <taxon>Oikopleuridae</taxon>
        <taxon>Oikopleura</taxon>
    </lineage>
</organism>
<keyword evidence="3" id="KW-1185">Reference proteome</keyword>
<sequence length="337" mass="38146">MSAWRRPRAQTYVLNIFLNACKGLLTEPYEIPETPELRRIAEYCNAYKRILDIWLHENEHYLQLLGENVNKIVNARKLREKAQTVNRRLEEDVDECWRSNLTRLVAHRVLLEVARRVPKSFKIADVFVGAQYRSPSDKLKSSIQSLNHPQLSFDEEQRRIQTAFGIINQEFLSEIPIVMRNANEILGRATLPTPPPRELENLLAPESFARPIAVEPDQPLAENPQSPQKAPSPPENAGPSNFGSSTDDQLTTAPESCRNKPLERDLAAQNPVPQDAEDSLLPAWARFTPTFDPAQLSHDENNLLPDWASFTPTIEPVQLDPGALALLNEDPVDFLAL</sequence>
<name>A0ABN7SVA3_OIKDI</name>
<feature type="compositionally biased region" description="Polar residues" evidence="1">
    <location>
        <begin position="238"/>
        <end position="254"/>
    </location>
</feature>
<proteinExistence type="predicted"/>
<accession>A0ABN7SVA3</accession>
<evidence type="ECO:0000313" key="3">
    <source>
        <dbReference type="Proteomes" id="UP001158576"/>
    </source>
</evidence>
<dbReference type="EMBL" id="OU015566">
    <property type="protein sequence ID" value="CAG5108451.1"/>
    <property type="molecule type" value="Genomic_DNA"/>
</dbReference>
<dbReference type="Proteomes" id="UP001158576">
    <property type="component" value="Chromosome 1"/>
</dbReference>
<gene>
    <name evidence="2" type="ORF">OKIOD_LOCUS12567</name>
</gene>
<evidence type="ECO:0000313" key="2">
    <source>
        <dbReference type="EMBL" id="CAG5108451.1"/>
    </source>
</evidence>
<evidence type="ECO:0000256" key="1">
    <source>
        <dbReference type="SAM" id="MobiDB-lite"/>
    </source>
</evidence>
<protein>
    <submittedName>
        <fullName evidence="2">Oidioi.mRNA.OKI2018_I69.chr1.g3802.t1.cds</fullName>
    </submittedName>
</protein>